<dbReference type="AlphaFoldDB" id="A0A059F348"/>
<sequence length="125" mass="14422">MCSTPYYTLNIPQDKIKTVTVTYNVKDGIEKNIYDSPKVNTKDIKQNDIVTIDDIIEEVKENTCSPKNETIKKLIKTEIKKNLNPKEKSQENCNQNDKIKDTNENILTAKESKEKDFKNIVINSQ</sequence>
<dbReference type="VEuPathDB" id="MicrosporidiaDB:H312_00876"/>
<accession>A0A059F348</accession>
<organism evidence="1 2">
    <name type="scientific">Anncaliia algerae PRA339</name>
    <dbReference type="NCBI Taxonomy" id="1288291"/>
    <lineage>
        <taxon>Eukaryota</taxon>
        <taxon>Fungi</taxon>
        <taxon>Fungi incertae sedis</taxon>
        <taxon>Microsporidia</taxon>
        <taxon>Tubulinosematoidea</taxon>
        <taxon>Tubulinosematidae</taxon>
        <taxon>Anncaliia</taxon>
    </lineage>
</organism>
<reference evidence="1 2" key="2">
    <citation type="submission" date="2014-03" db="EMBL/GenBank/DDBJ databases">
        <title>The Genome Sequence of Anncaliia algerae insect isolate PRA339.</title>
        <authorList>
            <consortium name="The Broad Institute Genome Sequencing Platform"/>
            <consortium name="The Broad Institute Genome Sequencing Center for Infectious Disease"/>
            <person name="Cuomo C."/>
            <person name="Becnel J."/>
            <person name="Sanscrainte N."/>
            <person name="Walker B."/>
            <person name="Young S.K."/>
            <person name="Zeng Q."/>
            <person name="Gargeya S."/>
            <person name="Fitzgerald M."/>
            <person name="Haas B."/>
            <person name="Abouelleil A."/>
            <person name="Alvarado L."/>
            <person name="Arachchi H.M."/>
            <person name="Berlin A.M."/>
            <person name="Chapman S.B."/>
            <person name="Dewar J."/>
            <person name="Goldberg J."/>
            <person name="Griggs A."/>
            <person name="Gujja S."/>
            <person name="Hansen M."/>
            <person name="Howarth C."/>
            <person name="Imamovic A."/>
            <person name="Larimer J."/>
            <person name="McCowan C."/>
            <person name="Murphy C."/>
            <person name="Neiman D."/>
            <person name="Pearson M."/>
            <person name="Priest M."/>
            <person name="Roberts A."/>
            <person name="Saif S."/>
            <person name="Shea T."/>
            <person name="Sisk P."/>
            <person name="Sykes S."/>
            <person name="Wortman J."/>
            <person name="Nusbaum C."/>
            <person name="Birren B."/>
        </authorList>
    </citation>
    <scope>NUCLEOTIDE SEQUENCE [LARGE SCALE GENOMIC DNA]</scope>
    <source>
        <strain evidence="1 2">PRA339</strain>
    </source>
</reference>
<keyword evidence="2" id="KW-1185">Reference proteome</keyword>
<dbReference type="Proteomes" id="UP000030655">
    <property type="component" value="Unassembled WGS sequence"/>
</dbReference>
<evidence type="ECO:0000313" key="2">
    <source>
        <dbReference type="Proteomes" id="UP000030655"/>
    </source>
</evidence>
<proteinExistence type="predicted"/>
<name>A0A059F348_9MICR</name>
<dbReference type="HOGENOM" id="CLU_1992074_0_0_1"/>
<gene>
    <name evidence="1" type="ORF">H312_00876</name>
</gene>
<dbReference type="OrthoDB" id="10537984at2759"/>
<reference evidence="2" key="1">
    <citation type="submission" date="2013-02" db="EMBL/GenBank/DDBJ databases">
        <authorList>
            <consortium name="The Broad Institute Genome Sequencing Platform"/>
            <person name="Cuomo C."/>
            <person name="Becnel J."/>
            <person name="Sanscrainte N."/>
            <person name="Walker B."/>
            <person name="Young S.K."/>
            <person name="Zeng Q."/>
            <person name="Gargeya S."/>
            <person name="Fitzgerald M."/>
            <person name="Haas B."/>
            <person name="Abouelleil A."/>
            <person name="Alvarado L."/>
            <person name="Arachchi H.M."/>
            <person name="Berlin A.M."/>
            <person name="Chapman S.B."/>
            <person name="Dewar J."/>
            <person name="Goldberg J."/>
            <person name="Griggs A."/>
            <person name="Gujja S."/>
            <person name="Hansen M."/>
            <person name="Howarth C."/>
            <person name="Imamovic A."/>
            <person name="Larimer J."/>
            <person name="McCowan C."/>
            <person name="Murphy C."/>
            <person name="Neiman D."/>
            <person name="Pearson M."/>
            <person name="Priest M."/>
            <person name="Roberts A."/>
            <person name="Saif S."/>
            <person name="Shea T."/>
            <person name="Sisk P."/>
            <person name="Sykes S."/>
            <person name="Wortman J."/>
            <person name="Nusbaum C."/>
            <person name="Birren B."/>
        </authorList>
    </citation>
    <scope>NUCLEOTIDE SEQUENCE [LARGE SCALE GENOMIC DNA]</scope>
    <source>
        <strain evidence="2">PRA339</strain>
    </source>
</reference>
<evidence type="ECO:0000313" key="1">
    <source>
        <dbReference type="EMBL" id="KCZ81698.1"/>
    </source>
</evidence>
<dbReference type="EMBL" id="KK365138">
    <property type="protein sequence ID" value="KCZ81698.1"/>
    <property type="molecule type" value="Genomic_DNA"/>
</dbReference>
<protein>
    <submittedName>
        <fullName evidence="1">Uncharacterized protein</fullName>
    </submittedName>
</protein>